<gene>
    <name evidence="1" type="ordered locus">AALP_Aa7g053900</name>
</gene>
<dbReference type="AlphaFoldDB" id="A0A087GG22"/>
<dbReference type="Proteomes" id="UP000029120">
    <property type="component" value="Chromosome 7"/>
</dbReference>
<organism evidence="1 2">
    <name type="scientific">Arabis alpina</name>
    <name type="common">Alpine rock-cress</name>
    <dbReference type="NCBI Taxonomy" id="50452"/>
    <lineage>
        <taxon>Eukaryota</taxon>
        <taxon>Viridiplantae</taxon>
        <taxon>Streptophyta</taxon>
        <taxon>Embryophyta</taxon>
        <taxon>Tracheophyta</taxon>
        <taxon>Spermatophyta</taxon>
        <taxon>Magnoliopsida</taxon>
        <taxon>eudicotyledons</taxon>
        <taxon>Gunneridae</taxon>
        <taxon>Pentapetalae</taxon>
        <taxon>rosids</taxon>
        <taxon>malvids</taxon>
        <taxon>Brassicales</taxon>
        <taxon>Brassicaceae</taxon>
        <taxon>Arabideae</taxon>
        <taxon>Arabis</taxon>
    </lineage>
</organism>
<keyword evidence="2" id="KW-1185">Reference proteome</keyword>
<protein>
    <submittedName>
        <fullName evidence="1">Uncharacterized protein</fullName>
    </submittedName>
</protein>
<name>A0A087GG22_ARAAL</name>
<reference evidence="2" key="1">
    <citation type="journal article" date="2015" name="Nat. Plants">
        <title>Genome expansion of Arabis alpina linked with retrotransposition and reduced symmetric DNA methylation.</title>
        <authorList>
            <person name="Willing E.M."/>
            <person name="Rawat V."/>
            <person name="Mandakova T."/>
            <person name="Maumus F."/>
            <person name="James G.V."/>
            <person name="Nordstroem K.J."/>
            <person name="Becker C."/>
            <person name="Warthmann N."/>
            <person name="Chica C."/>
            <person name="Szarzynska B."/>
            <person name="Zytnicki M."/>
            <person name="Albani M.C."/>
            <person name="Kiefer C."/>
            <person name="Bergonzi S."/>
            <person name="Castaings L."/>
            <person name="Mateos J.L."/>
            <person name="Berns M.C."/>
            <person name="Bujdoso N."/>
            <person name="Piofczyk T."/>
            <person name="de Lorenzo L."/>
            <person name="Barrero-Sicilia C."/>
            <person name="Mateos I."/>
            <person name="Piednoel M."/>
            <person name="Hagmann J."/>
            <person name="Chen-Min-Tao R."/>
            <person name="Iglesias-Fernandez R."/>
            <person name="Schuster S.C."/>
            <person name="Alonso-Blanco C."/>
            <person name="Roudier F."/>
            <person name="Carbonero P."/>
            <person name="Paz-Ares J."/>
            <person name="Davis S.J."/>
            <person name="Pecinka A."/>
            <person name="Quesneville H."/>
            <person name="Colot V."/>
            <person name="Lysak M.A."/>
            <person name="Weigel D."/>
            <person name="Coupland G."/>
            <person name="Schneeberger K."/>
        </authorList>
    </citation>
    <scope>NUCLEOTIDE SEQUENCE [LARGE SCALE GENOMIC DNA]</scope>
    <source>
        <strain evidence="2">cv. Pajares</strain>
    </source>
</reference>
<dbReference type="Gramene" id="KFK28824">
    <property type="protein sequence ID" value="KFK28824"/>
    <property type="gene ID" value="AALP_AA7G053900"/>
</dbReference>
<evidence type="ECO:0000313" key="1">
    <source>
        <dbReference type="EMBL" id="KFK28824.1"/>
    </source>
</evidence>
<dbReference type="EMBL" id="CM002875">
    <property type="protein sequence ID" value="KFK28824.1"/>
    <property type="molecule type" value="Genomic_DNA"/>
</dbReference>
<evidence type="ECO:0000313" key="2">
    <source>
        <dbReference type="Proteomes" id="UP000029120"/>
    </source>
</evidence>
<proteinExistence type="predicted"/>
<accession>A0A087GG22</accession>
<sequence>MFRFGILFVSNFDLQRVVVGLTKVEELNHGLGKDCYFVCVAKELTI</sequence>